<evidence type="ECO:0000313" key="2">
    <source>
        <dbReference type="Proteomes" id="UP000001294"/>
    </source>
</evidence>
<gene>
    <name evidence="1" type="ORF">PMAA_000820</name>
</gene>
<accession>B6QS97</accession>
<organism evidence="1 2">
    <name type="scientific">Talaromyces marneffei (strain ATCC 18224 / CBS 334.59 / QM 7333)</name>
    <name type="common">Penicillium marneffei</name>
    <dbReference type="NCBI Taxonomy" id="441960"/>
    <lineage>
        <taxon>Eukaryota</taxon>
        <taxon>Fungi</taxon>
        <taxon>Dikarya</taxon>
        <taxon>Ascomycota</taxon>
        <taxon>Pezizomycotina</taxon>
        <taxon>Eurotiomycetes</taxon>
        <taxon>Eurotiomycetidae</taxon>
        <taxon>Eurotiales</taxon>
        <taxon>Trichocomaceae</taxon>
        <taxon>Talaromyces</taxon>
        <taxon>Talaromyces sect. Talaromyces</taxon>
    </lineage>
</organism>
<dbReference type="HOGENOM" id="CLU_2590514_0_0_1"/>
<keyword evidence="2" id="KW-1185">Reference proteome</keyword>
<dbReference type="AlphaFoldDB" id="B6QS97"/>
<reference evidence="2" key="1">
    <citation type="journal article" date="2015" name="Genome Announc.">
        <title>Genome sequence of the AIDS-associated pathogen Penicillium marneffei (ATCC18224) and its near taxonomic relative Talaromyces stipitatus (ATCC10500).</title>
        <authorList>
            <person name="Nierman W.C."/>
            <person name="Fedorova-Abrams N.D."/>
            <person name="Andrianopoulos A."/>
        </authorList>
    </citation>
    <scope>NUCLEOTIDE SEQUENCE [LARGE SCALE GENOMIC DNA]</scope>
    <source>
        <strain evidence="2">ATCC 18224 / CBS 334.59 / QM 7333</strain>
    </source>
</reference>
<dbReference type="Proteomes" id="UP000001294">
    <property type="component" value="Unassembled WGS sequence"/>
</dbReference>
<proteinExistence type="predicted"/>
<protein>
    <submittedName>
        <fullName evidence="1">Uncharacterized protein</fullName>
    </submittedName>
</protein>
<sequence length="80" mass="9532">MGELVLAIMARDTWISTEDEIAGRSSRKPMQQENYWIRTEEELDIMLEGRDAQLKKIYHDILERYQAVKPEENYSVETLR</sequence>
<evidence type="ECO:0000313" key="1">
    <source>
        <dbReference type="EMBL" id="EEA19282.1"/>
    </source>
</evidence>
<name>B6QS97_TALMQ</name>
<dbReference type="EMBL" id="DS995905">
    <property type="protein sequence ID" value="EEA19282.1"/>
    <property type="molecule type" value="Genomic_DNA"/>
</dbReference>
<dbReference type="VEuPathDB" id="FungiDB:PMAA_000820"/>